<keyword evidence="7" id="KW-0234">DNA repair</keyword>
<evidence type="ECO:0000313" key="11">
    <source>
        <dbReference type="EMBL" id="MCJ8014898.1"/>
    </source>
</evidence>
<sequence>MERVEVLILNNNKKHTIFWTLLQHEDWKMHIAASEQGLCYVGSANMPYEEMEEWIRKHFRTSLLEQNDELMRPYADELAGYLEGRLVDFTISFDLMGTLFQKSVWDALCKIPYGQTCSYSEIAHLIGKPAAVRAVGTAIGANPVLISVPCHRVIGKNGTLTGYRGGLDMKIHLLELEKSNA</sequence>
<evidence type="ECO:0000259" key="9">
    <source>
        <dbReference type="Pfam" id="PF01035"/>
    </source>
</evidence>
<dbReference type="InterPro" id="IPR008332">
    <property type="entry name" value="MethylG_MeTrfase_N"/>
</dbReference>
<dbReference type="SUPFAM" id="SSF53155">
    <property type="entry name" value="Methylated DNA-protein cysteine methyltransferase domain"/>
    <property type="match status" value="1"/>
</dbReference>
<dbReference type="CDD" id="cd06445">
    <property type="entry name" value="ATase"/>
    <property type="match status" value="1"/>
</dbReference>
<keyword evidence="4" id="KW-0489">Methyltransferase</keyword>
<dbReference type="PANTHER" id="PTHR10815">
    <property type="entry name" value="METHYLATED-DNA--PROTEIN-CYSTEINE METHYLTRANSFERASE"/>
    <property type="match status" value="1"/>
</dbReference>
<dbReference type="InterPro" id="IPR001497">
    <property type="entry name" value="MethylDNA_cys_MeTrfase_AS"/>
</dbReference>
<evidence type="ECO:0000256" key="6">
    <source>
        <dbReference type="ARBA" id="ARBA00022763"/>
    </source>
</evidence>
<dbReference type="NCBIfam" id="TIGR00589">
    <property type="entry name" value="ogt"/>
    <property type="match status" value="1"/>
</dbReference>
<evidence type="ECO:0000313" key="12">
    <source>
        <dbReference type="Proteomes" id="UP001139347"/>
    </source>
</evidence>
<dbReference type="InterPro" id="IPR036217">
    <property type="entry name" value="MethylDNA_cys_MeTrfase_DNAb"/>
</dbReference>
<dbReference type="AlphaFoldDB" id="A0A9X2B8T4"/>
<comment type="caution">
    <text evidence="11">The sequence shown here is derived from an EMBL/GenBank/DDBJ whole genome shotgun (WGS) entry which is preliminary data.</text>
</comment>
<comment type="similarity">
    <text evidence="2">Belongs to the MGMT family.</text>
</comment>
<dbReference type="SUPFAM" id="SSF46767">
    <property type="entry name" value="Methylated DNA-protein cysteine methyltransferase, C-terminal domain"/>
    <property type="match status" value="1"/>
</dbReference>
<protein>
    <recommendedName>
        <fullName evidence="3">methylated-DNA--[protein]-cysteine S-methyltransferase</fullName>
        <ecNumber evidence="3">2.1.1.63</ecNumber>
    </recommendedName>
</protein>
<dbReference type="EMBL" id="JALIRP010000016">
    <property type="protein sequence ID" value="MCJ8014898.1"/>
    <property type="molecule type" value="Genomic_DNA"/>
</dbReference>
<keyword evidence="12" id="KW-1185">Reference proteome</keyword>
<dbReference type="InterPro" id="IPR036388">
    <property type="entry name" value="WH-like_DNA-bd_sf"/>
</dbReference>
<evidence type="ECO:0000259" key="10">
    <source>
        <dbReference type="Pfam" id="PF02870"/>
    </source>
</evidence>
<evidence type="ECO:0000256" key="2">
    <source>
        <dbReference type="ARBA" id="ARBA00008711"/>
    </source>
</evidence>
<evidence type="ECO:0000256" key="7">
    <source>
        <dbReference type="ARBA" id="ARBA00023204"/>
    </source>
</evidence>
<accession>A0A9X2B8T4</accession>
<evidence type="ECO:0000256" key="1">
    <source>
        <dbReference type="ARBA" id="ARBA00001286"/>
    </source>
</evidence>
<feature type="domain" description="Methylated-DNA-[protein]-cysteine S-methyltransferase DNA binding" evidence="9">
    <location>
        <begin position="100"/>
        <end position="178"/>
    </location>
</feature>
<evidence type="ECO:0000256" key="5">
    <source>
        <dbReference type="ARBA" id="ARBA00022679"/>
    </source>
</evidence>
<reference evidence="11" key="1">
    <citation type="submission" date="2022-04" db="EMBL/GenBank/DDBJ databases">
        <title>Paenibacillus mangrovi sp. nov., a novel endophytic bacterium isolated from bark of Kandelia candel.</title>
        <authorList>
            <person name="Tuo L."/>
        </authorList>
    </citation>
    <scope>NUCLEOTIDE SEQUENCE</scope>
    <source>
        <strain evidence="11">KQZ6P-2</strain>
    </source>
</reference>
<evidence type="ECO:0000256" key="3">
    <source>
        <dbReference type="ARBA" id="ARBA00011918"/>
    </source>
</evidence>
<keyword evidence="5" id="KW-0808">Transferase</keyword>
<comment type="catalytic activity">
    <reaction evidence="1">
        <text>a 4-O-methyl-thymidine in DNA + L-cysteinyl-[protein] = a thymidine in DNA + S-methyl-L-cysteinyl-[protein]</text>
        <dbReference type="Rhea" id="RHEA:53428"/>
        <dbReference type="Rhea" id="RHEA-COMP:10131"/>
        <dbReference type="Rhea" id="RHEA-COMP:10132"/>
        <dbReference type="Rhea" id="RHEA-COMP:13555"/>
        <dbReference type="Rhea" id="RHEA-COMP:13556"/>
        <dbReference type="ChEBI" id="CHEBI:29950"/>
        <dbReference type="ChEBI" id="CHEBI:82612"/>
        <dbReference type="ChEBI" id="CHEBI:137386"/>
        <dbReference type="ChEBI" id="CHEBI:137387"/>
        <dbReference type="EC" id="2.1.1.63"/>
    </reaction>
</comment>
<dbReference type="GO" id="GO:0032259">
    <property type="term" value="P:methylation"/>
    <property type="evidence" value="ECO:0007669"/>
    <property type="project" value="UniProtKB-KW"/>
</dbReference>
<evidence type="ECO:0000256" key="8">
    <source>
        <dbReference type="ARBA" id="ARBA00049348"/>
    </source>
</evidence>
<dbReference type="Pfam" id="PF02870">
    <property type="entry name" value="Methyltransf_1N"/>
    <property type="match status" value="1"/>
</dbReference>
<evidence type="ECO:0000256" key="4">
    <source>
        <dbReference type="ARBA" id="ARBA00022603"/>
    </source>
</evidence>
<dbReference type="FunFam" id="1.10.10.10:FF:000214">
    <property type="entry name" value="Methylated-DNA--protein-cysteine methyltransferase"/>
    <property type="match status" value="1"/>
</dbReference>
<dbReference type="GO" id="GO:0003908">
    <property type="term" value="F:methylated-DNA-[protein]-cysteine S-methyltransferase activity"/>
    <property type="evidence" value="ECO:0007669"/>
    <property type="project" value="UniProtKB-EC"/>
</dbReference>
<organism evidence="11 12">
    <name type="scientific">Paenibacillus mangrovi</name>
    <dbReference type="NCBI Taxonomy" id="2931978"/>
    <lineage>
        <taxon>Bacteria</taxon>
        <taxon>Bacillati</taxon>
        <taxon>Bacillota</taxon>
        <taxon>Bacilli</taxon>
        <taxon>Bacillales</taxon>
        <taxon>Paenibacillaceae</taxon>
        <taxon>Paenibacillus</taxon>
    </lineage>
</organism>
<dbReference type="Gene3D" id="3.30.160.70">
    <property type="entry name" value="Methylated DNA-protein cysteine methyltransferase domain"/>
    <property type="match status" value="1"/>
</dbReference>
<dbReference type="Proteomes" id="UP001139347">
    <property type="component" value="Unassembled WGS sequence"/>
</dbReference>
<dbReference type="PROSITE" id="PS00374">
    <property type="entry name" value="MGMT"/>
    <property type="match status" value="1"/>
</dbReference>
<dbReference type="RefSeq" id="WP_244730406.1">
    <property type="nucleotide sequence ID" value="NZ_JALIRP010000016.1"/>
</dbReference>
<dbReference type="EC" id="2.1.1.63" evidence="3"/>
<dbReference type="Gene3D" id="1.10.10.10">
    <property type="entry name" value="Winged helix-like DNA-binding domain superfamily/Winged helix DNA-binding domain"/>
    <property type="match status" value="1"/>
</dbReference>
<dbReference type="PANTHER" id="PTHR10815:SF12">
    <property type="entry name" value="METHYLATED-DNA--PROTEIN-CYSTEINE METHYLTRANSFERASE, INDUCIBLE"/>
    <property type="match status" value="1"/>
</dbReference>
<dbReference type="Pfam" id="PF01035">
    <property type="entry name" value="DNA_binding_1"/>
    <property type="match status" value="1"/>
</dbReference>
<dbReference type="InterPro" id="IPR036631">
    <property type="entry name" value="MGMT_N_sf"/>
</dbReference>
<proteinExistence type="inferred from homology"/>
<dbReference type="GO" id="GO:0006281">
    <property type="term" value="P:DNA repair"/>
    <property type="evidence" value="ECO:0007669"/>
    <property type="project" value="UniProtKB-KW"/>
</dbReference>
<feature type="domain" description="Methylguanine DNA methyltransferase ribonuclease-like" evidence="10">
    <location>
        <begin position="17"/>
        <end position="95"/>
    </location>
</feature>
<dbReference type="InterPro" id="IPR014048">
    <property type="entry name" value="MethylDNA_cys_MeTrfase_DNA-bd"/>
</dbReference>
<keyword evidence="6" id="KW-0227">DNA damage</keyword>
<name>A0A9X2B8T4_9BACL</name>
<comment type="catalytic activity">
    <reaction evidence="8">
        <text>a 6-O-methyl-2'-deoxyguanosine in DNA + L-cysteinyl-[protein] = S-methyl-L-cysteinyl-[protein] + a 2'-deoxyguanosine in DNA</text>
        <dbReference type="Rhea" id="RHEA:24000"/>
        <dbReference type="Rhea" id="RHEA-COMP:10131"/>
        <dbReference type="Rhea" id="RHEA-COMP:10132"/>
        <dbReference type="Rhea" id="RHEA-COMP:11367"/>
        <dbReference type="Rhea" id="RHEA-COMP:11368"/>
        <dbReference type="ChEBI" id="CHEBI:29950"/>
        <dbReference type="ChEBI" id="CHEBI:82612"/>
        <dbReference type="ChEBI" id="CHEBI:85445"/>
        <dbReference type="ChEBI" id="CHEBI:85448"/>
        <dbReference type="EC" id="2.1.1.63"/>
    </reaction>
</comment>
<gene>
    <name evidence="11" type="ORF">MUG84_24745</name>
</gene>